<protein>
    <submittedName>
        <fullName evidence="1">Uncharacterized protein</fullName>
    </submittedName>
</protein>
<dbReference type="EMBL" id="JANBUJ010000759">
    <property type="protein sequence ID" value="KAJ2770289.1"/>
    <property type="molecule type" value="Genomic_DNA"/>
</dbReference>
<organism evidence="1 2">
    <name type="scientific">Coemansia nantahalensis</name>
    <dbReference type="NCBI Taxonomy" id="2789366"/>
    <lineage>
        <taxon>Eukaryota</taxon>
        <taxon>Fungi</taxon>
        <taxon>Fungi incertae sedis</taxon>
        <taxon>Zoopagomycota</taxon>
        <taxon>Kickxellomycotina</taxon>
        <taxon>Kickxellomycetes</taxon>
        <taxon>Kickxellales</taxon>
        <taxon>Kickxellaceae</taxon>
        <taxon>Coemansia</taxon>
    </lineage>
</organism>
<sequence>MSIKYIFLVSRQAKIRLVKWYVTMGTKEKTKVLKEVSQLVLARKPKQCNFIEHQDTKVVYRKYASLFFVAGIELDDNELLMLEIIHRYVEVLDRFFHNVCELDLIFQFQKAYFILDEMIMAGELQESSKKAVIKVIAQQDETEAREGAERGWGDINLEGVARTAMLTVQELKQSFARTITKLGAGKGAVIESVEDYRHQLKRSILMPLHDLRPNEMRSVLVVVTRVSAVKKSQGTDYVLSLQVADPTVGYDSSVLVSIFRRSAETMPDVRGPGDILYLESAKTELFGGQCHLCSNFSTCWQVHHHDTPTDGLHPLLAYLRGWWLARGACDPAALASLPCAASAAALDDSTTTAAANPVAPPAHPPPAGNPKVSNNPPNTCFQTQYFKLIRDFEAGRFGDIIVELVHVEPPVADPFFVGHQMQRCLVTDYTANPLLSLAGDIPAAKRVGGRRLAWCEVHEVDKINKMPALLPSRAYWMRGVRGVQSPAHGLALDVRLHATYQRTILVMEIDDDHPDLEPLKERRRTVLAANDLPPQMPPSLPPLTMHKLSLAERSSAAPAPPSWVAGTAVTPIASIYADQQVSRHRDGPLGPGDGTCAPPAGAGR</sequence>
<evidence type="ECO:0000313" key="2">
    <source>
        <dbReference type="Proteomes" id="UP001140234"/>
    </source>
</evidence>
<evidence type="ECO:0000313" key="1">
    <source>
        <dbReference type="EMBL" id="KAJ2770289.1"/>
    </source>
</evidence>
<reference evidence="1" key="1">
    <citation type="submission" date="2022-07" db="EMBL/GenBank/DDBJ databases">
        <title>Phylogenomic reconstructions and comparative analyses of Kickxellomycotina fungi.</title>
        <authorList>
            <person name="Reynolds N.K."/>
            <person name="Stajich J.E."/>
            <person name="Barry K."/>
            <person name="Grigoriev I.V."/>
            <person name="Crous P."/>
            <person name="Smith M.E."/>
        </authorList>
    </citation>
    <scope>NUCLEOTIDE SEQUENCE</scope>
    <source>
        <strain evidence="1">CBS 109366</strain>
    </source>
</reference>
<accession>A0ACC1JYY3</accession>
<name>A0ACC1JYY3_9FUNG</name>
<gene>
    <name evidence="1" type="ORF">IWQ57_002731</name>
</gene>
<comment type="caution">
    <text evidence="1">The sequence shown here is derived from an EMBL/GenBank/DDBJ whole genome shotgun (WGS) entry which is preliminary data.</text>
</comment>
<keyword evidence="2" id="KW-1185">Reference proteome</keyword>
<dbReference type="Proteomes" id="UP001140234">
    <property type="component" value="Unassembled WGS sequence"/>
</dbReference>
<proteinExistence type="predicted"/>